<dbReference type="PROSITE" id="PS50928">
    <property type="entry name" value="ABC_TM1"/>
    <property type="match status" value="1"/>
</dbReference>
<dbReference type="AlphaFoldDB" id="A0A2S9Q4B9"/>
<keyword evidence="2 7" id="KW-0813">Transport</keyword>
<keyword evidence="3" id="KW-1003">Cell membrane</keyword>
<name>A0A2S9Q4B9_9HYPH</name>
<dbReference type="CDD" id="cd06261">
    <property type="entry name" value="TM_PBP2"/>
    <property type="match status" value="1"/>
</dbReference>
<keyword evidence="4 7" id="KW-0812">Transmembrane</keyword>
<evidence type="ECO:0000256" key="5">
    <source>
        <dbReference type="ARBA" id="ARBA00022989"/>
    </source>
</evidence>
<keyword evidence="5 7" id="KW-1133">Transmembrane helix</keyword>
<dbReference type="EMBL" id="PUEJ01000015">
    <property type="protein sequence ID" value="PRH84191.1"/>
    <property type="molecule type" value="Genomic_DNA"/>
</dbReference>
<evidence type="ECO:0000256" key="7">
    <source>
        <dbReference type="RuleBase" id="RU363032"/>
    </source>
</evidence>
<feature type="transmembrane region" description="Helical" evidence="7">
    <location>
        <begin position="179"/>
        <end position="198"/>
    </location>
</feature>
<dbReference type="InterPro" id="IPR035906">
    <property type="entry name" value="MetI-like_sf"/>
</dbReference>
<dbReference type="Proteomes" id="UP000237682">
    <property type="component" value="Unassembled WGS sequence"/>
</dbReference>
<evidence type="ECO:0000256" key="2">
    <source>
        <dbReference type="ARBA" id="ARBA00022448"/>
    </source>
</evidence>
<gene>
    <name evidence="9" type="ORF">C5L14_28310</name>
</gene>
<proteinExistence type="inferred from homology"/>
<evidence type="ECO:0000256" key="6">
    <source>
        <dbReference type="ARBA" id="ARBA00023136"/>
    </source>
</evidence>
<reference evidence="9 10" key="1">
    <citation type="submission" date="2018-02" db="EMBL/GenBank/DDBJ databases">
        <title>Whole genome sequencing of endophytic bacterium.</title>
        <authorList>
            <person name="Eedara R."/>
            <person name="Podile A.R."/>
        </authorList>
    </citation>
    <scope>NUCLEOTIDE SEQUENCE [LARGE SCALE GENOMIC DNA]</scope>
    <source>
        <strain evidence="9 10">RP1T</strain>
    </source>
</reference>
<dbReference type="GO" id="GO:0005886">
    <property type="term" value="C:plasma membrane"/>
    <property type="evidence" value="ECO:0007669"/>
    <property type="project" value="UniProtKB-SubCell"/>
</dbReference>
<feature type="transmembrane region" description="Helical" evidence="7">
    <location>
        <begin position="282"/>
        <end position="308"/>
    </location>
</feature>
<evidence type="ECO:0000313" key="10">
    <source>
        <dbReference type="Proteomes" id="UP000237682"/>
    </source>
</evidence>
<keyword evidence="10" id="KW-1185">Reference proteome</keyword>
<comment type="subcellular location">
    <subcellularLocation>
        <location evidence="1 7">Cell membrane</location>
        <topology evidence="1 7">Multi-pass membrane protein</topology>
    </subcellularLocation>
</comment>
<dbReference type="OrthoDB" id="9805855at2"/>
<comment type="caution">
    <text evidence="9">The sequence shown here is derived from an EMBL/GenBank/DDBJ whole genome shotgun (WGS) entry which is preliminary data.</text>
</comment>
<dbReference type="PANTHER" id="PTHR43163">
    <property type="entry name" value="DIPEPTIDE TRANSPORT SYSTEM PERMEASE PROTEIN DPPB-RELATED"/>
    <property type="match status" value="1"/>
</dbReference>
<feature type="transmembrane region" description="Helical" evidence="7">
    <location>
        <begin position="240"/>
        <end position="262"/>
    </location>
</feature>
<dbReference type="Pfam" id="PF00528">
    <property type="entry name" value="BPD_transp_1"/>
    <property type="match status" value="1"/>
</dbReference>
<evidence type="ECO:0000256" key="3">
    <source>
        <dbReference type="ARBA" id="ARBA00022475"/>
    </source>
</evidence>
<feature type="domain" description="ABC transmembrane type-1" evidence="8">
    <location>
        <begin position="96"/>
        <end position="301"/>
    </location>
</feature>
<keyword evidence="6 7" id="KW-0472">Membrane</keyword>
<dbReference type="Gene3D" id="1.10.3720.10">
    <property type="entry name" value="MetI-like"/>
    <property type="match status" value="1"/>
</dbReference>
<feature type="transmembrane region" description="Helical" evidence="7">
    <location>
        <begin position="100"/>
        <end position="123"/>
    </location>
</feature>
<dbReference type="Pfam" id="PF19300">
    <property type="entry name" value="BPD_transp_1_N"/>
    <property type="match status" value="1"/>
</dbReference>
<feature type="transmembrane region" description="Helical" evidence="7">
    <location>
        <begin position="135"/>
        <end position="159"/>
    </location>
</feature>
<evidence type="ECO:0000313" key="9">
    <source>
        <dbReference type="EMBL" id="PRH84191.1"/>
    </source>
</evidence>
<dbReference type="SUPFAM" id="SSF161098">
    <property type="entry name" value="MetI-like"/>
    <property type="match status" value="1"/>
</dbReference>
<dbReference type="InterPro" id="IPR000515">
    <property type="entry name" value="MetI-like"/>
</dbReference>
<protein>
    <submittedName>
        <fullName evidence="9">ABC transporter permease</fullName>
    </submittedName>
</protein>
<sequence length="316" mass="34632">MGRLIGWRIVQGVATLFAISLILFILTLNLQGNAADAVLGQAATAETKAAFERSIGLDVPAWQRYLSWLWNIITHFDFGRSYTNQNVIVNDLWPRFTNTLFLACYAAVIAVPLAVITGITCAITEGRLADRAANVLALIAISLPEFFIGGVLILLFAGYWRWFPPLAAVHPDMGFFTRLYVTFLPAVALTCLVTAHMMRMTRNSVLSIMSTPYVEMGFLKGLTRARVVTKHALPNAASPIISVVALNIAYLVVGVVVIEKVFTYPGVGQYMIDAVTKRDVPAILACGILFAAVFIILNTIADVLAIILNPRLRHPR</sequence>
<comment type="similarity">
    <text evidence="7">Belongs to the binding-protein-dependent transport system permease family.</text>
</comment>
<organism evidence="9 10">
    <name type="scientific">Labrys okinawensis</name>
    <dbReference type="NCBI Taxonomy" id="346911"/>
    <lineage>
        <taxon>Bacteria</taxon>
        <taxon>Pseudomonadati</taxon>
        <taxon>Pseudomonadota</taxon>
        <taxon>Alphaproteobacteria</taxon>
        <taxon>Hyphomicrobiales</taxon>
        <taxon>Xanthobacteraceae</taxon>
        <taxon>Labrys</taxon>
    </lineage>
</organism>
<evidence type="ECO:0000256" key="1">
    <source>
        <dbReference type="ARBA" id="ARBA00004651"/>
    </source>
</evidence>
<dbReference type="InterPro" id="IPR045621">
    <property type="entry name" value="BPD_transp_1_N"/>
</dbReference>
<accession>A0A2S9Q4B9</accession>
<dbReference type="RefSeq" id="WP_105865401.1">
    <property type="nucleotide sequence ID" value="NZ_PUEJ01000015.1"/>
</dbReference>
<dbReference type="GO" id="GO:0071916">
    <property type="term" value="F:dipeptide transmembrane transporter activity"/>
    <property type="evidence" value="ECO:0007669"/>
    <property type="project" value="TreeGrafter"/>
</dbReference>
<dbReference type="PANTHER" id="PTHR43163:SF6">
    <property type="entry name" value="DIPEPTIDE TRANSPORT SYSTEM PERMEASE PROTEIN DPPB-RELATED"/>
    <property type="match status" value="1"/>
</dbReference>
<evidence type="ECO:0000256" key="4">
    <source>
        <dbReference type="ARBA" id="ARBA00022692"/>
    </source>
</evidence>
<feature type="transmembrane region" description="Helical" evidence="7">
    <location>
        <begin position="12"/>
        <end position="30"/>
    </location>
</feature>
<evidence type="ECO:0000259" key="8">
    <source>
        <dbReference type="PROSITE" id="PS50928"/>
    </source>
</evidence>